<dbReference type="SUPFAM" id="SSF53474">
    <property type="entry name" value="alpha/beta-Hydrolases"/>
    <property type="match status" value="1"/>
</dbReference>
<dbReference type="Gene3D" id="3.40.50.1820">
    <property type="entry name" value="alpha/beta hydrolase"/>
    <property type="match status" value="1"/>
</dbReference>
<dbReference type="Proteomes" id="UP000636505">
    <property type="component" value="Unassembled WGS sequence"/>
</dbReference>
<dbReference type="EMBL" id="JADEXG010000091">
    <property type="protein sequence ID" value="MBE9080198.1"/>
    <property type="molecule type" value="Genomic_DNA"/>
</dbReference>
<dbReference type="InterPro" id="IPR001375">
    <property type="entry name" value="Peptidase_S9_cat"/>
</dbReference>
<protein>
    <submittedName>
        <fullName evidence="3">S9 family peptidase</fullName>
    </submittedName>
</protein>
<accession>A0A8J7DEY7</accession>
<dbReference type="InterPro" id="IPR029058">
    <property type="entry name" value="AB_hydrolase_fold"/>
</dbReference>
<keyword evidence="1" id="KW-0378">Hydrolase</keyword>
<dbReference type="AlphaFoldDB" id="A0A8J7DEY7"/>
<evidence type="ECO:0000259" key="2">
    <source>
        <dbReference type="Pfam" id="PF00326"/>
    </source>
</evidence>
<dbReference type="GO" id="GO:0004252">
    <property type="term" value="F:serine-type endopeptidase activity"/>
    <property type="evidence" value="ECO:0007669"/>
    <property type="project" value="TreeGrafter"/>
</dbReference>
<feature type="domain" description="Peptidase S9 prolyl oligopeptidase catalytic" evidence="2">
    <location>
        <begin position="632"/>
        <end position="785"/>
    </location>
</feature>
<dbReference type="Pfam" id="PF00326">
    <property type="entry name" value="Peptidase_S9"/>
    <property type="match status" value="1"/>
</dbReference>
<name>A0A8J7DEY7_9CYAN</name>
<evidence type="ECO:0000313" key="4">
    <source>
        <dbReference type="Proteomes" id="UP000636505"/>
    </source>
</evidence>
<dbReference type="SUPFAM" id="SSF82171">
    <property type="entry name" value="DPP6 N-terminal domain-like"/>
    <property type="match status" value="1"/>
</dbReference>
<keyword evidence="4" id="KW-1185">Reference proteome</keyword>
<comment type="caution">
    <text evidence="3">The sequence shown here is derived from an EMBL/GenBank/DDBJ whole genome shotgun (WGS) entry which is preliminary data.</text>
</comment>
<dbReference type="RefSeq" id="WP_193911908.1">
    <property type="nucleotide sequence ID" value="NZ_JADEXG010000091.1"/>
</dbReference>
<gene>
    <name evidence="3" type="ORF">IQ241_23405</name>
</gene>
<evidence type="ECO:0000313" key="3">
    <source>
        <dbReference type="EMBL" id="MBE9080198.1"/>
    </source>
</evidence>
<organism evidence="3 4">
    <name type="scientific">Vasconcelosia minhoensis LEGE 07310</name>
    <dbReference type="NCBI Taxonomy" id="915328"/>
    <lineage>
        <taxon>Bacteria</taxon>
        <taxon>Bacillati</taxon>
        <taxon>Cyanobacteriota</taxon>
        <taxon>Cyanophyceae</taxon>
        <taxon>Nodosilineales</taxon>
        <taxon>Cymatolegaceae</taxon>
        <taxon>Vasconcelosia</taxon>
        <taxon>Vasconcelosia minhoensis</taxon>
    </lineage>
</organism>
<proteinExistence type="predicted"/>
<reference evidence="3" key="1">
    <citation type="submission" date="2020-10" db="EMBL/GenBank/DDBJ databases">
        <authorList>
            <person name="Castelo-Branco R."/>
            <person name="Eusebio N."/>
            <person name="Adriana R."/>
            <person name="Vieira A."/>
            <person name="Brugerolle De Fraissinette N."/>
            <person name="Rezende De Castro R."/>
            <person name="Schneider M.P."/>
            <person name="Vasconcelos V."/>
            <person name="Leao P.N."/>
        </authorList>
    </citation>
    <scope>NUCLEOTIDE SEQUENCE</scope>
    <source>
        <strain evidence="3">LEGE 07310</strain>
    </source>
</reference>
<dbReference type="PANTHER" id="PTHR42776">
    <property type="entry name" value="SERINE PEPTIDASE S9 FAMILY MEMBER"/>
    <property type="match status" value="1"/>
</dbReference>
<evidence type="ECO:0000256" key="1">
    <source>
        <dbReference type="ARBA" id="ARBA00022801"/>
    </source>
</evidence>
<sequence length="786" mass="88307">MTANAQATWQTPPEPIASMLNTRRLPTVMFSPRSRYFVALEPSVLPPIASLAQPKIAIAGLQINPKTWEPAKANFFQAISLHRLDDSPAIPIVLPPAPRLRHLHWSFSGRYLAFTLTQAEGVELWLLDVEQAKAQPLTGPVLNAVYGTPYLWLPDDSLVYKQRPQSTPPPAPPPLPLGPLVEENLGRTAPTRTYTNLLQNPYDEALFEHYLSAQLVKIHPKDGLDSDRQPFTQTQLFRTVLPSPDGQWLLVATLHRPFSYQVPLSRFATRFEVLNLQGEVVHTVADLPLAEEIPVNFDAVRAGQRLVSWRADRAATLFWVEALDGGDANKKVPWRDAVYTLAAPFQDEPRQLWRSTLRFRGLLWGNGETAIAYSAWYNTRQLQMWRLRPDQPDSEPVLIGDRNFQDAYSHPGDPVTAPGPYGWATLLIPDADRIYLNGRGASPRGVYPFLDRLDLSSGQTERLWQSPERTFSRVRRVLDPQATELIIRSESQTSPGNFSLYNRQTDTATPLTQFADPLPWYRDVRKALVRYRRADGLDLSATLYLPPGYQADRDGPLPVLLWVYPEEHKSRDTASQVTRSEYTFSRPRGSSILFLLTQGYAILAGPTLPIVGEADEEPNDTYLEQLVAGAEAAVDYLVQRGVGKRDRVAIGGHSYGAFTTANLLAHSPLFCTGIARSGAYNRSLTPFGFQGEQRTFWDAPDTYIRLSPFMAAAQIKQPLLLIHGADDNNPGTYPMQSERLYEALKGLGGTVRWVSLPYEGHAYRSREAVGHGLWEMVQWLNIYLKR</sequence>
<dbReference type="GO" id="GO:0006508">
    <property type="term" value="P:proteolysis"/>
    <property type="evidence" value="ECO:0007669"/>
    <property type="project" value="InterPro"/>
</dbReference>
<dbReference type="PANTHER" id="PTHR42776:SF28">
    <property type="entry name" value="GLUTAMYL ENDOPEPTIDASE, CHLOROPLASTIC-RELATED"/>
    <property type="match status" value="1"/>
</dbReference>